<gene>
    <name evidence="7" type="ORF">NDU88_000985</name>
</gene>
<keyword evidence="8" id="KW-1185">Reference proteome</keyword>
<feature type="region of interest" description="Disordered" evidence="5">
    <location>
        <begin position="1629"/>
        <end position="1755"/>
    </location>
</feature>
<evidence type="ECO:0000259" key="6">
    <source>
        <dbReference type="PROSITE" id="PS51842"/>
    </source>
</evidence>
<dbReference type="Gene3D" id="1.20.5.1160">
    <property type="entry name" value="Vasodilator-stimulated phosphoprotein"/>
    <property type="match status" value="1"/>
</dbReference>
<comment type="similarity">
    <text evidence="3">Belongs to the intermediate filament family.</text>
</comment>
<reference evidence="7" key="1">
    <citation type="journal article" date="2022" name="bioRxiv">
        <title>Sequencing and chromosome-scale assembly of the giantPleurodeles waltlgenome.</title>
        <authorList>
            <person name="Brown T."/>
            <person name="Elewa A."/>
            <person name="Iarovenko S."/>
            <person name="Subramanian E."/>
            <person name="Araus A.J."/>
            <person name="Petzold A."/>
            <person name="Susuki M."/>
            <person name="Suzuki K.-i.T."/>
            <person name="Hayashi T."/>
            <person name="Toyoda A."/>
            <person name="Oliveira C."/>
            <person name="Osipova E."/>
            <person name="Leigh N.D."/>
            <person name="Simon A."/>
            <person name="Yun M.H."/>
        </authorList>
    </citation>
    <scope>NUCLEOTIDE SEQUENCE</scope>
    <source>
        <strain evidence="7">20211129_DDA</strain>
        <tissue evidence="7">Liver</tissue>
    </source>
</reference>
<feature type="compositionally biased region" description="Acidic residues" evidence="5">
    <location>
        <begin position="1577"/>
        <end position="1588"/>
    </location>
</feature>
<feature type="compositionally biased region" description="Acidic residues" evidence="5">
    <location>
        <begin position="2110"/>
        <end position="2120"/>
    </location>
</feature>
<dbReference type="PANTHER" id="PTHR47051:SF1">
    <property type="entry name" value="NESTIN"/>
    <property type="match status" value="1"/>
</dbReference>
<feature type="region of interest" description="Disordered" evidence="5">
    <location>
        <begin position="785"/>
        <end position="827"/>
    </location>
</feature>
<feature type="coiled-coil region" evidence="4">
    <location>
        <begin position="17"/>
        <end position="173"/>
    </location>
</feature>
<feature type="compositionally biased region" description="Basic and acidic residues" evidence="5">
    <location>
        <begin position="1704"/>
        <end position="1720"/>
    </location>
</feature>
<name>A0AAV7KS89_PLEWA</name>
<sequence>MASYLRSPAAGQESQQMWSLNKRLEAYLSRVQALEEENELLRGEIESLKGARAGRSWMSQFEDEISALRDELNDSFRDKNQVELERDSLADELELVKRRCQREREAQEDAKKELAESKRVLEEEHRAQIWLKGKAAQLENELEALVEVHEADRAELEREMASLSQSMEDFRVAPVALAPLELEDYSKRLSEVWRGAVETYKSEVSSLEATLAESKDSLGKATEETRQSRAQLQGLEKELASLKTRKEMLEQRLAGEWQGQRGDLEQFQLDIEALEQEKQDLRVQIAHVLEDRQQLMHLKMSLSLEVATYRTLLEAESTRLLMPFTDSKQASPFRDSKSDYSSSPFLEMSPDVRKYAARDSRHSSPVLHRENKASLQKNQSSFLNVKKTTLSKSPHPLTVEVPRGTLVQSPKLTYTNAAGPTKRISESKVRNVKLSEEIKVETLSKSIPSSLTKFTDYPSEALKSDISVDTNTISDSHIERKQQDSEKVQDKKESKERVREELPKKQTENEFIAEEHHGNEEPTIQEVEFRDDVLKETFEEIEELIEATDTDAGKIYMSKTEPSLLRAMGATFDIPSSDSHPLGSYGHRPPHMETLVKEEEKEEEEKIEPHEEVETKEQDYPSSEQALYPEGDEKETVEQKDITSTLLISTDDGLDELRFGAEVLASDIPSIVKISEPEEIPCREETLGEQALLQSLTQENSEDINLTFQQSLEELTHKTEEFDSLKSDTVATESNILQITEEENLQDLASAADDTEDYGVVSDVQESMFFKTESLSTEDAELTEVMPSDTQGQVADQLMFEQGEREQDTLNDPEDLTEDQENDDGMDMVTEYEILSVRVNENLGMKENIDQIENTDMGECGTEEEVIRDTEPGTWKPETLTAIENSMREENLNARVSDLEKEIDGVSKSTFEQVILEDPEVKDMVSFPPAMGVEQEDEVISQTGHYPDESKFTSKTESEPEHPKTETLNEDISQGPTGSGDIIASTENNESISGFERELESDANELQLEDRNLKCEETSHSEIRADDNGAIAEPVDEQITEVPLGSEVLETAKEQLGLESWVKAPAVYQTQSEYTSSGDSIDTEQEISQKIFDSETSDEYKLGAENNKECLFEDTIEDTTPLPTYDEDTEVPDLETQESLEALTQVEKETEFLNVDLAMDFSGQDMNLNKDLVQNVVPDQSSRSVEEQNEEANIFATQTEEISNHNIPKDDAIVYPEPLEVGGHNVEQQESDEEQEMLEQITSEQEAYHMQTQYSENLVVSQNVFLEDLSQSETCNVGTSEIENDKLYGMEKALPDTTPVPDEVDELRVLNLDVQVSPEVFSHIQKEGDACHEETSIKCVPSENELSLSLTGTPQSEEANLSQTTTETENDTQKVDTCFVKHLESLEENILTISNQRVIDSEDKGLIDDFQESVLSANVQNDQEILDECESTEIITYKTETPTNEDTMLKQVEEHLEELADESSTPAKELIEKSEAILVSETEEVHQERFEYGEAMTQALESGHEVTASKQSDESDESPEHLVKEYEKSQTLTTQSMNEVDQQAFECEEKIEQDSLPHTGTISNQDETHFENVAIESNEEDEEISEESESLKEVDLREVQDRNYIEETETERLIMEISSNADMLLESSTENAEGVVTQSPENVEEVMEGSDAVETNEMEATDKETLKSNETETEEFGLEITNTVAMSKQKEESLDGSDVAPELVTKESEEPREYQEKFESDDGEDPEPLTETPINEFTPSEHDQHHIENVDLESHEHVEQVIKEVVIAELDEDVNQAISENEVESHENIQQVFEESEVESREHVKQVTEESEVESHEHVKQVIEKIEVESHDHVEQITKKSEDGPREHINQVFKDSEDESHEYFEHAIEGNGVESHGQVQDVTEGREHGLHDAFQQITKESKEESDEHDQQFIEERKVESDEHVEQLIERNEIESHEHVPQVTSESEDESHTKDEQVTEGSEKEPQELVHQVIEKIEQASLEQTQQITNENEDVSQEHDKQVIEGSEVESHEHVEQVIEASVMRDIYKQKFDYDDADFTPDSEENAIIPSVSLNVLEGATESDFGLSSARSVAPVDSKDASMCFTEDIKSIEDGQPLSFKQNLEIRSMESDDSISSDEESPNVTKAANGSDDEVLSSCGSELERVACETNESIAVHAMTDSLEYGCGKDSVPMIESEQEISTQEEIQYVDDIADLPKDVEHPSQTEDWSSEMHTETSKQSSDSADVLSDETMTEKLKELFPINPENFLLNPLRFTEKSQFLEENSDEPNGLNIEADINDLPEIRREIPNGHSSIDECQEVDLINQESEENIESGIQIQPDCDSLEQNKLIQESDEREISFSKSAMSQSLFQELLGPSNEKENARLKEEHIMSSEEGPTSENQNGNADSAKGKDMANFFQTISNTLSFEEGQLHIATDQQQKDTFDKISDVKGLKHNVEAWSSDED</sequence>
<feature type="region of interest" description="Disordered" evidence="5">
    <location>
        <begin position="2198"/>
        <end position="2226"/>
    </location>
</feature>
<feature type="compositionally biased region" description="Basic and acidic residues" evidence="5">
    <location>
        <begin position="1908"/>
        <end position="1939"/>
    </location>
</feature>
<dbReference type="Proteomes" id="UP001066276">
    <property type="component" value="Chromosome 12"/>
</dbReference>
<feature type="coiled-coil region" evidence="4">
    <location>
        <begin position="197"/>
        <end position="291"/>
    </location>
</feature>
<dbReference type="Gene3D" id="1.20.5.170">
    <property type="match status" value="1"/>
</dbReference>
<dbReference type="PROSITE" id="PS00226">
    <property type="entry name" value="IF_ROD_1"/>
    <property type="match status" value="1"/>
</dbReference>
<feature type="region of interest" description="Disordered" evidence="5">
    <location>
        <begin position="1989"/>
        <end position="2011"/>
    </location>
</feature>
<feature type="region of interest" description="Disordered" evidence="5">
    <location>
        <begin position="1501"/>
        <end position="1539"/>
    </location>
</feature>
<dbReference type="Pfam" id="PF00038">
    <property type="entry name" value="Filament"/>
    <property type="match status" value="1"/>
</dbReference>
<dbReference type="GO" id="GO:0005882">
    <property type="term" value="C:intermediate filament"/>
    <property type="evidence" value="ECO:0007669"/>
    <property type="project" value="UniProtKB-KW"/>
</dbReference>
<feature type="region of interest" description="Disordered" evidence="5">
    <location>
        <begin position="1868"/>
        <end position="1966"/>
    </location>
</feature>
<feature type="compositionally biased region" description="Basic and acidic residues" evidence="5">
    <location>
        <begin position="476"/>
        <end position="520"/>
    </location>
</feature>
<feature type="region of interest" description="Disordered" evidence="5">
    <location>
        <begin position="598"/>
        <end position="640"/>
    </location>
</feature>
<feature type="compositionally biased region" description="Basic and acidic residues" evidence="5">
    <location>
        <begin position="1949"/>
        <end position="1966"/>
    </location>
</feature>
<organism evidence="7 8">
    <name type="scientific">Pleurodeles waltl</name>
    <name type="common">Iberian ribbed newt</name>
    <dbReference type="NCBI Taxonomy" id="8319"/>
    <lineage>
        <taxon>Eukaryota</taxon>
        <taxon>Metazoa</taxon>
        <taxon>Chordata</taxon>
        <taxon>Craniata</taxon>
        <taxon>Vertebrata</taxon>
        <taxon>Euteleostomi</taxon>
        <taxon>Amphibia</taxon>
        <taxon>Batrachia</taxon>
        <taxon>Caudata</taxon>
        <taxon>Salamandroidea</taxon>
        <taxon>Salamandridae</taxon>
        <taxon>Pleurodelinae</taxon>
        <taxon>Pleurodeles</taxon>
    </lineage>
</organism>
<proteinExistence type="inferred from homology"/>
<comment type="caution">
    <text evidence="7">The sequence shown here is derived from an EMBL/GenBank/DDBJ whole genome shotgun (WGS) entry which is preliminary data.</text>
</comment>
<dbReference type="InterPro" id="IPR018039">
    <property type="entry name" value="IF_conserved"/>
</dbReference>
<dbReference type="PROSITE" id="PS51842">
    <property type="entry name" value="IF_ROD_2"/>
    <property type="match status" value="1"/>
</dbReference>
<feature type="region of interest" description="Disordered" evidence="5">
    <location>
        <begin position="1345"/>
        <end position="1372"/>
    </location>
</feature>
<evidence type="ECO:0000256" key="3">
    <source>
        <dbReference type="RuleBase" id="RU000685"/>
    </source>
</evidence>
<dbReference type="GO" id="GO:0019215">
    <property type="term" value="F:intermediate filament binding"/>
    <property type="evidence" value="ECO:0007669"/>
    <property type="project" value="InterPro"/>
</dbReference>
<feature type="region of interest" description="Disordered" evidence="5">
    <location>
        <begin position="1576"/>
        <end position="1595"/>
    </location>
</feature>
<feature type="region of interest" description="Disordered" evidence="5">
    <location>
        <begin position="571"/>
        <end position="590"/>
    </location>
</feature>
<evidence type="ECO:0000256" key="4">
    <source>
        <dbReference type="SAM" id="Coils"/>
    </source>
</evidence>
<feature type="region of interest" description="Disordered" evidence="5">
    <location>
        <begin position="935"/>
        <end position="1005"/>
    </location>
</feature>
<keyword evidence="2 4" id="KW-0175">Coiled coil</keyword>
<dbReference type="SUPFAM" id="SSF64593">
    <property type="entry name" value="Intermediate filament protein, coiled coil region"/>
    <property type="match status" value="1"/>
</dbReference>
<dbReference type="FunFam" id="1.20.5.170:FF:000081">
    <property type="entry name" value="Nestin"/>
    <property type="match status" value="1"/>
</dbReference>
<feature type="compositionally biased region" description="Basic and acidic residues" evidence="5">
    <location>
        <begin position="1995"/>
        <end position="2011"/>
    </location>
</feature>
<dbReference type="PANTHER" id="PTHR47051">
    <property type="entry name" value="NESTIN"/>
    <property type="match status" value="1"/>
</dbReference>
<feature type="region of interest" description="Disordered" evidence="5">
    <location>
        <begin position="473"/>
        <end position="524"/>
    </location>
</feature>
<evidence type="ECO:0000313" key="8">
    <source>
        <dbReference type="Proteomes" id="UP001066276"/>
    </source>
</evidence>
<feature type="compositionally biased region" description="Basic and acidic residues" evidence="5">
    <location>
        <begin position="1518"/>
        <end position="1528"/>
    </location>
</feature>
<evidence type="ECO:0000313" key="7">
    <source>
        <dbReference type="EMBL" id="KAJ1080794.1"/>
    </source>
</evidence>
<feature type="compositionally biased region" description="Basic and acidic residues" evidence="5">
    <location>
        <begin position="1739"/>
        <end position="1755"/>
    </location>
</feature>
<feature type="domain" description="IF rod" evidence="6">
    <location>
        <begin position="13"/>
        <end position="320"/>
    </location>
</feature>
<feature type="compositionally biased region" description="Polar residues" evidence="5">
    <location>
        <begin position="1529"/>
        <end position="1539"/>
    </location>
</feature>
<dbReference type="GO" id="GO:0030844">
    <property type="term" value="P:positive regulation of intermediate filament depolymerization"/>
    <property type="evidence" value="ECO:0007669"/>
    <property type="project" value="TreeGrafter"/>
</dbReference>
<feature type="compositionally biased region" description="Basic and acidic residues" evidence="5">
    <location>
        <begin position="2198"/>
        <end position="2216"/>
    </location>
</feature>
<feature type="region of interest" description="Disordered" evidence="5">
    <location>
        <begin position="855"/>
        <end position="876"/>
    </location>
</feature>
<dbReference type="InterPro" id="IPR039008">
    <property type="entry name" value="IF_rod_dom"/>
</dbReference>
<feature type="compositionally biased region" description="Polar residues" evidence="5">
    <location>
        <begin position="1345"/>
        <end position="1367"/>
    </location>
</feature>
<dbReference type="EMBL" id="JANPWB010000016">
    <property type="protein sequence ID" value="KAJ1080794.1"/>
    <property type="molecule type" value="Genomic_DNA"/>
</dbReference>
<feature type="compositionally biased region" description="Basic and acidic residues" evidence="5">
    <location>
        <begin position="607"/>
        <end position="619"/>
    </location>
</feature>
<evidence type="ECO:0000256" key="5">
    <source>
        <dbReference type="SAM" id="MobiDB-lite"/>
    </source>
</evidence>
<feature type="compositionally biased region" description="Acidic residues" evidence="5">
    <location>
        <begin position="809"/>
        <end position="826"/>
    </location>
</feature>
<accession>A0AAV7KS89</accession>
<feature type="compositionally biased region" description="Polar residues" evidence="5">
    <location>
        <begin position="2375"/>
        <end position="2386"/>
    </location>
</feature>
<feature type="compositionally biased region" description="Polar residues" evidence="5">
    <location>
        <begin position="1629"/>
        <end position="1641"/>
    </location>
</feature>
<keyword evidence="1 3" id="KW-0403">Intermediate filament</keyword>
<dbReference type="SMART" id="SM01391">
    <property type="entry name" value="Filament"/>
    <property type="match status" value="1"/>
</dbReference>
<feature type="compositionally biased region" description="Basic and acidic residues" evidence="5">
    <location>
        <begin position="946"/>
        <end position="967"/>
    </location>
</feature>
<dbReference type="InterPro" id="IPR031211">
    <property type="entry name" value="Nestin"/>
</dbReference>
<feature type="compositionally biased region" description="Basic and acidic residues" evidence="5">
    <location>
        <begin position="1660"/>
        <end position="1670"/>
    </location>
</feature>
<evidence type="ECO:0000256" key="1">
    <source>
        <dbReference type="ARBA" id="ARBA00022754"/>
    </source>
</evidence>
<protein>
    <recommendedName>
        <fullName evidence="6">IF rod domain-containing protein</fullName>
    </recommendedName>
</protein>
<dbReference type="GO" id="GO:0031730">
    <property type="term" value="F:CCR5 chemokine receptor binding"/>
    <property type="evidence" value="ECO:0007669"/>
    <property type="project" value="TreeGrafter"/>
</dbReference>
<feature type="region of interest" description="Disordered" evidence="5">
    <location>
        <begin position="2107"/>
        <end position="2138"/>
    </location>
</feature>
<feature type="region of interest" description="Disordered" evidence="5">
    <location>
        <begin position="2370"/>
        <end position="2395"/>
    </location>
</feature>
<evidence type="ECO:0000256" key="2">
    <source>
        <dbReference type="ARBA" id="ARBA00023054"/>
    </source>
</evidence>